<sequence>MFQPGFCGVDMTTNPISDTVRRSRRTEVTRFRRPGIAGTPSAPPTAAPPNVVRHLEDGHRCVFHEIYDNGPGDGAGGCWQVPAGDGGCWRAVRDLLGAG</sequence>
<feature type="region of interest" description="Disordered" evidence="1">
    <location>
        <begin position="1"/>
        <end position="49"/>
    </location>
</feature>
<evidence type="ECO:0000313" key="3">
    <source>
        <dbReference type="Proteomes" id="UP001500253"/>
    </source>
</evidence>
<dbReference type="Proteomes" id="UP001500253">
    <property type="component" value="Unassembled WGS sequence"/>
</dbReference>
<comment type="caution">
    <text evidence="2">The sequence shown here is derived from an EMBL/GenBank/DDBJ whole genome shotgun (WGS) entry which is preliminary data.</text>
</comment>
<name>A0ABN3F8R4_9ACTN</name>
<organism evidence="2 3">
    <name type="scientific">Streptomyces cuspidosporus</name>
    <dbReference type="NCBI Taxonomy" id="66882"/>
    <lineage>
        <taxon>Bacteria</taxon>
        <taxon>Bacillati</taxon>
        <taxon>Actinomycetota</taxon>
        <taxon>Actinomycetes</taxon>
        <taxon>Kitasatosporales</taxon>
        <taxon>Streptomycetaceae</taxon>
        <taxon>Streptomyces</taxon>
    </lineage>
</organism>
<proteinExistence type="predicted"/>
<protein>
    <submittedName>
        <fullName evidence="2">Uncharacterized protein</fullName>
    </submittedName>
</protein>
<dbReference type="EMBL" id="BAAASD010000001">
    <property type="protein sequence ID" value="GAA2323766.1"/>
    <property type="molecule type" value="Genomic_DNA"/>
</dbReference>
<keyword evidence="3" id="KW-1185">Reference proteome</keyword>
<feature type="compositionally biased region" description="Basic and acidic residues" evidence="1">
    <location>
        <begin position="19"/>
        <end position="30"/>
    </location>
</feature>
<accession>A0ABN3F8R4</accession>
<evidence type="ECO:0000313" key="2">
    <source>
        <dbReference type="EMBL" id="GAA2323766.1"/>
    </source>
</evidence>
<evidence type="ECO:0000256" key="1">
    <source>
        <dbReference type="SAM" id="MobiDB-lite"/>
    </source>
</evidence>
<reference evidence="2 3" key="1">
    <citation type="journal article" date="2019" name="Int. J. Syst. Evol. Microbiol.">
        <title>The Global Catalogue of Microorganisms (GCM) 10K type strain sequencing project: providing services to taxonomists for standard genome sequencing and annotation.</title>
        <authorList>
            <consortium name="The Broad Institute Genomics Platform"/>
            <consortium name="The Broad Institute Genome Sequencing Center for Infectious Disease"/>
            <person name="Wu L."/>
            <person name="Ma J."/>
        </authorList>
    </citation>
    <scope>NUCLEOTIDE SEQUENCE [LARGE SCALE GENOMIC DNA]</scope>
    <source>
        <strain evidence="2 3">JCM 4316</strain>
    </source>
</reference>
<gene>
    <name evidence="2" type="ORF">GCM10010246_00540</name>
</gene>